<dbReference type="OrthoDB" id="3168860at2759"/>
<name>A0A067ML72_BOTB1</name>
<dbReference type="Pfam" id="PF20236">
    <property type="entry name" value="DUF6593"/>
    <property type="match status" value="1"/>
</dbReference>
<dbReference type="InterPro" id="IPR046528">
    <property type="entry name" value="DUF6593"/>
</dbReference>
<dbReference type="EMBL" id="KL198032">
    <property type="protein sequence ID" value="KDQ15465.1"/>
    <property type="molecule type" value="Genomic_DNA"/>
</dbReference>
<evidence type="ECO:0000313" key="2">
    <source>
        <dbReference type="EMBL" id="KDQ15465.1"/>
    </source>
</evidence>
<dbReference type="HOGENOM" id="CLU_132776_0_0_1"/>
<keyword evidence="3" id="KW-1185">Reference proteome</keyword>
<accession>A0A067ML72</accession>
<dbReference type="Proteomes" id="UP000027195">
    <property type="component" value="Unassembled WGS sequence"/>
</dbReference>
<protein>
    <recommendedName>
        <fullName evidence="1">DUF6593 domain-containing protein</fullName>
    </recommendedName>
</protein>
<proteinExistence type="predicted"/>
<evidence type="ECO:0000313" key="3">
    <source>
        <dbReference type="Proteomes" id="UP000027195"/>
    </source>
</evidence>
<evidence type="ECO:0000259" key="1">
    <source>
        <dbReference type="Pfam" id="PF20236"/>
    </source>
</evidence>
<feature type="domain" description="DUF6593" evidence="1">
    <location>
        <begin position="23"/>
        <end position="167"/>
    </location>
</feature>
<organism evidence="2 3">
    <name type="scientific">Botryobasidium botryosum (strain FD-172 SS1)</name>
    <dbReference type="NCBI Taxonomy" id="930990"/>
    <lineage>
        <taxon>Eukaryota</taxon>
        <taxon>Fungi</taxon>
        <taxon>Dikarya</taxon>
        <taxon>Basidiomycota</taxon>
        <taxon>Agaricomycotina</taxon>
        <taxon>Agaricomycetes</taxon>
        <taxon>Cantharellales</taxon>
        <taxon>Botryobasidiaceae</taxon>
        <taxon>Botryobasidium</taxon>
    </lineage>
</organism>
<dbReference type="InParanoid" id="A0A067ML72"/>
<gene>
    <name evidence="2" type="ORF">BOTBODRAFT_173944</name>
</gene>
<dbReference type="AlphaFoldDB" id="A0A067ML72"/>
<sequence>MPNTIAFTLYDLSGNLSADNEFRDSQVRTAYFIQAVRQEPVATKITRMTDWIAAPDHEPWCTWLYFSSGTAMQGWIKFGSQSPTPMGDHLRPLAPTSSTRCYTGLDGREYMWRHASRRLECYDNQERLLAVYEYLLDDVYFAKLDIKWGAEPLVTEIVTTLLLNRHAIRRSS</sequence>
<reference evidence="3" key="1">
    <citation type="journal article" date="2014" name="Proc. Natl. Acad. Sci. U.S.A.">
        <title>Extensive sampling of basidiomycete genomes demonstrates inadequacy of the white-rot/brown-rot paradigm for wood decay fungi.</title>
        <authorList>
            <person name="Riley R."/>
            <person name="Salamov A.A."/>
            <person name="Brown D.W."/>
            <person name="Nagy L.G."/>
            <person name="Floudas D."/>
            <person name="Held B.W."/>
            <person name="Levasseur A."/>
            <person name="Lombard V."/>
            <person name="Morin E."/>
            <person name="Otillar R."/>
            <person name="Lindquist E.A."/>
            <person name="Sun H."/>
            <person name="LaButti K.M."/>
            <person name="Schmutz J."/>
            <person name="Jabbour D."/>
            <person name="Luo H."/>
            <person name="Baker S.E."/>
            <person name="Pisabarro A.G."/>
            <person name="Walton J.D."/>
            <person name="Blanchette R.A."/>
            <person name="Henrissat B."/>
            <person name="Martin F."/>
            <person name="Cullen D."/>
            <person name="Hibbett D.S."/>
            <person name="Grigoriev I.V."/>
        </authorList>
    </citation>
    <scope>NUCLEOTIDE SEQUENCE [LARGE SCALE GENOMIC DNA]</scope>
    <source>
        <strain evidence="3">FD-172 SS1</strain>
    </source>
</reference>